<evidence type="ECO:0000256" key="6">
    <source>
        <dbReference type="SAM" id="MobiDB-lite"/>
    </source>
</evidence>
<dbReference type="GO" id="GO:0000139">
    <property type="term" value="C:Golgi membrane"/>
    <property type="evidence" value="ECO:0007669"/>
    <property type="project" value="TreeGrafter"/>
</dbReference>
<comment type="similarity">
    <text evidence="2">Belongs to the RER1 family.</text>
</comment>
<dbReference type="GO" id="GO:0006621">
    <property type="term" value="P:protein retention in ER lumen"/>
    <property type="evidence" value="ECO:0007669"/>
    <property type="project" value="TreeGrafter"/>
</dbReference>
<evidence type="ECO:0000256" key="4">
    <source>
        <dbReference type="ARBA" id="ARBA00022989"/>
    </source>
</evidence>
<keyword evidence="3 7" id="KW-0812">Transmembrane</keyword>
<accession>A0A9Q0LDX6</accession>
<dbReference type="AlphaFoldDB" id="A0A9Q0LDX6"/>
<proteinExistence type="inferred from homology"/>
<dbReference type="GO" id="GO:0006890">
    <property type="term" value="P:retrograde vesicle-mediated transport, Golgi to endoplasmic reticulum"/>
    <property type="evidence" value="ECO:0007669"/>
    <property type="project" value="TreeGrafter"/>
</dbReference>
<protein>
    <submittedName>
        <fullName evidence="8">Protein rer1</fullName>
    </submittedName>
</protein>
<feature type="transmembrane region" description="Helical" evidence="7">
    <location>
        <begin position="29"/>
        <end position="53"/>
    </location>
</feature>
<keyword evidence="4 7" id="KW-1133">Transmembrane helix</keyword>
<dbReference type="OrthoDB" id="448250at2759"/>
<reference evidence="8" key="1">
    <citation type="submission" date="2022-10" db="EMBL/GenBank/DDBJ databases">
        <title>Novel sulphate-reducing endosymbionts in the free-living metamonad Anaeramoeba.</title>
        <authorList>
            <person name="Jerlstrom-Hultqvist J."/>
            <person name="Cepicka I."/>
            <person name="Gallot-Lavallee L."/>
            <person name="Salas-Leiva D."/>
            <person name="Curtis B.A."/>
            <person name="Zahonova K."/>
            <person name="Pipaliya S."/>
            <person name="Dacks J."/>
            <person name="Roger A.J."/>
        </authorList>
    </citation>
    <scope>NUCLEOTIDE SEQUENCE</scope>
    <source>
        <strain evidence="8">BMAN</strain>
    </source>
</reference>
<keyword evidence="5 7" id="KW-0472">Membrane</keyword>
<feature type="compositionally biased region" description="Low complexity" evidence="6">
    <location>
        <begin position="196"/>
        <end position="214"/>
    </location>
</feature>
<sequence length="268" mass="31975">MQKIKNFFVSFKNIIKKIFKKYQRIRDTFVPLSTIRWSLFGILLIIFFARVIITQRYFVVSYCLGVFLLNYFINFLSPKIDPELAEQEEEIENEINGDQQETTLPIHSNDEFKPFMRKLPEYKFWEKSFYATIISLFSTLSDDLDFPIYWPLLLFYFLILFLVAMRNQLAHMIKYRYIPFNFKKKKFNKKKNSTENLNNQNNNNNDNDNNNNQLNSFQVNALNTAFGVNSNNDSLSLNYQKKPNQTLKPIVSTRASLLFKQRNNLRKL</sequence>
<comment type="caution">
    <text evidence="8">The sequence shown here is derived from an EMBL/GenBank/DDBJ whole genome shotgun (WGS) entry which is preliminary data.</text>
</comment>
<feature type="transmembrane region" description="Helical" evidence="7">
    <location>
        <begin position="147"/>
        <end position="165"/>
    </location>
</feature>
<evidence type="ECO:0000313" key="8">
    <source>
        <dbReference type="EMBL" id="KAJ5070938.1"/>
    </source>
</evidence>
<keyword evidence="9" id="KW-1185">Reference proteome</keyword>
<dbReference type="PANTHER" id="PTHR10743:SF0">
    <property type="entry name" value="PROTEIN RER1"/>
    <property type="match status" value="1"/>
</dbReference>
<dbReference type="Proteomes" id="UP001149090">
    <property type="component" value="Unassembled WGS sequence"/>
</dbReference>
<feature type="transmembrane region" description="Helical" evidence="7">
    <location>
        <begin position="59"/>
        <end position="77"/>
    </location>
</feature>
<evidence type="ECO:0000256" key="2">
    <source>
        <dbReference type="ARBA" id="ARBA00006070"/>
    </source>
</evidence>
<dbReference type="GO" id="GO:0005783">
    <property type="term" value="C:endoplasmic reticulum"/>
    <property type="evidence" value="ECO:0007669"/>
    <property type="project" value="GOC"/>
</dbReference>
<evidence type="ECO:0000313" key="9">
    <source>
        <dbReference type="Proteomes" id="UP001149090"/>
    </source>
</evidence>
<comment type="subcellular location">
    <subcellularLocation>
        <location evidence="1">Membrane</location>
        <topology evidence="1">Multi-pass membrane protein</topology>
    </subcellularLocation>
</comment>
<feature type="region of interest" description="Disordered" evidence="6">
    <location>
        <begin position="190"/>
        <end position="214"/>
    </location>
</feature>
<dbReference type="InterPro" id="IPR004932">
    <property type="entry name" value="Rer1"/>
</dbReference>
<name>A0A9Q0LDX6_ANAIG</name>
<dbReference type="Pfam" id="PF03248">
    <property type="entry name" value="Rer1"/>
    <property type="match status" value="1"/>
</dbReference>
<gene>
    <name evidence="8" type="ORF">M0811_01919</name>
</gene>
<evidence type="ECO:0000256" key="7">
    <source>
        <dbReference type="SAM" id="Phobius"/>
    </source>
</evidence>
<dbReference type="OMA" id="WVMLFIL"/>
<evidence type="ECO:0000256" key="1">
    <source>
        <dbReference type="ARBA" id="ARBA00004141"/>
    </source>
</evidence>
<evidence type="ECO:0000256" key="3">
    <source>
        <dbReference type="ARBA" id="ARBA00022692"/>
    </source>
</evidence>
<evidence type="ECO:0000256" key="5">
    <source>
        <dbReference type="ARBA" id="ARBA00023136"/>
    </source>
</evidence>
<organism evidence="8 9">
    <name type="scientific">Anaeramoeba ignava</name>
    <name type="common">Anaerobic marine amoeba</name>
    <dbReference type="NCBI Taxonomy" id="1746090"/>
    <lineage>
        <taxon>Eukaryota</taxon>
        <taxon>Metamonada</taxon>
        <taxon>Anaeramoebidae</taxon>
        <taxon>Anaeramoeba</taxon>
    </lineage>
</organism>
<dbReference type="PANTHER" id="PTHR10743">
    <property type="entry name" value="PROTEIN RER1"/>
    <property type="match status" value="1"/>
</dbReference>
<dbReference type="EMBL" id="JAPDFW010000092">
    <property type="protein sequence ID" value="KAJ5070938.1"/>
    <property type="molecule type" value="Genomic_DNA"/>
</dbReference>